<feature type="transmembrane region" description="Helical" evidence="1">
    <location>
        <begin position="6"/>
        <end position="31"/>
    </location>
</feature>
<sequence>MDSDFGMIFFGGVFAGISLHIIPDFSVSLYIGRTKTAQKSQIAMTCCSTTKQTENQLKNQKK</sequence>
<name>A0A6M4A0U2_9BURK</name>
<keyword evidence="1" id="KW-1133">Transmembrane helix</keyword>
<dbReference type="KEGG" id="upi:EJG51_000565"/>
<dbReference type="EMBL" id="CP051152">
    <property type="protein sequence ID" value="QJQ04588.1"/>
    <property type="molecule type" value="Genomic_DNA"/>
</dbReference>
<gene>
    <name evidence="2" type="ORF">EJG51_000565</name>
</gene>
<keyword evidence="1" id="KW-0812">Transmembrane</keyword>
<proteinExistence type="predicted"/>
<evidence type="ECO:0000313" key="2">
    <source>
        <dbReference type="EMBL" id="QJQ04588.1"/>
    </source>
</evidence>
<keyword evidence="1" id="KW-0472">Membrane</keyword>
<evidence type="ECO:0000313" key="3">
    <source>
        <dbReference type="Proteomes" id="UP000274350"/>
    </source>
</evidence>
<dbReference type="AlphaFoldDB" id="A0A6M4A0U2"/>
<evidence type="ECO:0000256" key="1">
    <source>
        <dbReference type="SAM" id="Phobius"/>
    </source>
</evidence>
<protein>
    <submittedName>
        <fullName evidence="2">Uncharacterized protein</fullName>
    </submittedName>
</protein>
<dbReference type="Proteomes" id="UP000274350">
    <property type="component" value="Chromosome"/>
</dbReference>
<organism evidence="2 3">
    <name type="scientific">Undibacterium piscinae</name>
    <dbReference type="NCBI Taxonomy" id="2495591"/>
    <lineage>
        <taxon>Bacteria</taxon>
        <taxon>Pseudomonadati</taxon>
        <taxon>Pseudomonadota</taxon>
        <taxon>Betaproteobacteria</taxon>
        <taxon>Burkholderiales</taxon>
        <taxon>Oxalobacteraceae</taxon>
        <taxon>Undibacterium</taxon>
    </lineage>
</organism>
<keyword evidence="3" id="KW-1185">Reference proteome</keyword>
<accession>A0A6M4A0U2</accession>
<reference evidence="2 3" key="1">
    <citation type="journal article" date="2019" name="Int. J. Syst. Evol. Microbiol.">
        <title>Undibacterium piscinae sp. nov., isolated from Korean shiner intestine.</title>
        <authorList>
            <person name="Lee S.Y."/>
            <person name="Kang W."/>
            <person name="Kim P.S."/>
            <person name="Kim H.S."/>
            <person name="Sung H."/>
            <person name="Shin N.R."/>
            <person name="Whon T.W."/>
            <person name="Yun J.H."/>
            <person name="Lee J.Y."/>
            <person name="Lee J.Y."/>
            <person name="Jung M.J."/>
            <person name="Jeong Y.S."/>
            <person name="Tak E.J."/>
            <person name="Han J.E."/>
            <person name="Hyun D.W."/>
            <person name="Kang M.S."/>
            <person name="Lee K.E."/>
            <person name="Lee B.H."/>
            <person name="Bae J.W."/>
        </authorList>
    </citation>
    <scope>NUCLEOTIDE SEQUENCE [LARGE SCALE GENOMIC DNA]</scope>
    <source>
        <strain evidence="2 3">S11R28</strain>
    </source>
</reference>